<evidence type="ECO:0000313" key="3">
    <source>
        <dbReference type="Proteomes" id="UP000268350"/>
    </source>
</evidence>
<gene>
    <name evidence="2" type="ORF">DGUA_6G002680</name>
</gene>
<name>A0A3B0J1T5_DROGU</name>
<dbReference type="EMBL" id="OUUW01000001">
    <property type="protein sequence ID" value="SPP74967.1"/>
    <property type="molecule type" value="Genomic_DNA"/>
</dbReference>
<dbReference type="OMA" id="WLLINYM"/>
<proteinExistence type="predicted"/>
<evidence type="ECO:0000313" key="2">
    <source>
        <dbReference type="EMBL" id="SPP74967.1"/>
    </source>
</evidence>
<feature type="transmembrane region" description="Helical" evidence="1">
    <location>
        <begin position="60"/>
        <end position="83"/>
    </location>
</feature>
<sequence>MVRCAKFLCCLPLRLGVILTGCLFGLTDIVLGSYGWYMVASNAFPDSIVEFFRTMDTGTCVACFAGTFYLMALNDLMLIYGAIREKPAYIGIWLLVNFVVLICTMVTALVSGIAIIRIVTLSYCMFIVNSFHVQLTTKDD</sequence>
<feature type="transmembrane region" description="Helical" evidence="1">
    <location>
        <begin position="15"/>
        <end position="39"/>
    </location>
</feature>
<reference evidence="3" key="1">
    <citation type="submission" date="2018-01" db="EMBL/GenBank/DDBJ databases">
        <authorList>
            <person name="Alioto T."/>
            <person name="Alioto T."/>
        </authorList>
    </citation>
    <scope>NUCLEOTIDE SEQUENCE [LARGE SCALE GENOMIC DNA]</scope>
</reference>
<keyword evidence="3" id="KW-1185">Reference proteome</keyword>
<keyword evidence="1" id="KW-1133">Transmembrane helix</keyword>
<keyword evidence="1" id="KW-0812">Transmembrane</keyword>
<keyword evidence="1" id="KW-0472">Membrane</keyword>
<dbReference type="Proteomes" id="UP000268350">
    <property type="component" value="Unassembled WGS sequence"/>
</dbReference>
<organism evidence="2 3">
    <name type="scientific">Drosophila guanche</name>
    <name type="common">Fruit fly</name>
    <dbReference type="NCBI Taxonomy" id="7266"/>
    <lineage>
        <taxon>Eukaryota</taxon>
        <taxon>Metazoa</taxon>
        <taxon>Ecdysozoa</taxon>
        <taxon>Arthropoda</taxon>
        <taxon>Hexapoda</taxon>
        <taxon>Insecta</taxon>
        <taxon>Pterygota</taxon>
        <taxon>Neoptera</taxon>
        <taxon>Endopterygota</taxon>
        <taxon>Diptera</taxon>
        <taxon>Brachycera</taxon>
        <taxon>Muscomorpha</taxon>
        <taxon>Ephydroidea</taxon>
        <taxon>Drosophilidae</taxon>
        <taxon>Drosophila</taxon>
        <taxon>Sophophora</taxon>
    </lineage>
</organism>
<evidence type="ECO:0000256" key="1">
    <source>
        <dbReference type="SAM" id="Phobius"/>
    </source>
</evidence>
<protein>
    <submittedName>
        <fullName evidence="2">Uncharacterized protein</fullName>
    </submittedName>
</protein>
<accession>A0A3B0J1T5</accession>
<dbReference type="AlphaFoldDB" id="A0A3B0J1T5"/>
<dbReference type="OrthoDB" id="7862095at2759"/>
<feature type="transmembrane region" description="Helical" evidence="1">
    <location>
        <begin position="89"/>
        <end position="116"/>
    </location>
</feature>